<sequence>MTSILCVIASWIIWFATDALHAKFYSITASFGAVFAACIGVLLADRLVLRRSKANPAALHDTSGGYAFWSGINPAALIALVAEFATYIALLEPVSQTSAALFRYTSASLPAIAAGFFVHLLC</sequence>
<evidence type="ECO:0000256" key="5">
    <source>
        <dbReference type="ARBA" id="ARBA00023136"/>
    </source>
</evidence>
<feature type="transmembrane region" description="Helical" evidence="6">
    <location>
        <begin position="68"/>
        <end position="89"/>
    </location>
</feature>
<evidence type="ECO:0000313" key="8">
    <source>
        <dbReference type="Proteomes" id="UP001216558"/>
    </source>
</evidence>
<accession>A0ABT5JPL0</accession>
<dbReference type="EMBL" id="JAQQXQ010000005">
    <property type="protein sequence ID" value="MDC8754461.1"/>
    <property type="molecule type" value="Genomic_DNA"/>
</dbReference>
<comment type="subcellular location">
    <subcellularLocation>
        <location evidence="1">Membrane</location>
        <topology evidence="1">Multi-pass membrane protein</topology>
    </subcellularLocation>
</comment>
<feature type="transmembrane region" description="Helical" evidence="6">
    <location>
        <begin position="101"/>
        <end position="121"/>
    </location>
</feature>
<dbReference type="Gene3D" id="1.10.4160.10">
    <property type="entry name" value="Hydantoin permease"/>
    <property type="match status" value="1"/>
</dbReference>
<reference evidence="7 8" key="1">
    <citation type="submission" date="2022-10" db="EMBL/GenBank/DDBJ databases">
        <title>Erythrobacter sp. sf7 Genome sequencing.</title>
        <authorList>
            <person name="Park S."/>
        </authorList>
    </citation>
    <scope>NUCLEOTIDE SEQUENCE [LARGE SCALE GENOMIC DNA]</scope>
    <source>
        <strain evidence="8">sf7</strain>
    </source>
</reference>
<keyword evidence="4 6" id="KW-1133">Transmembrane helix</keyword>
<name>A0ABT5JPL0_9SPHN</name>
<keyword evidence="8" id="KW-1185">Reference proteome</keyword>
<keyword evidence="3 6" id="KW-0812">Transmembrane</keyword>
<proteinExistence type="inferred from homology"/>
<keyword evidence="5 6" id="KW-0472">Membrane</keyword>
<evidence type="ECO:0000256" key="6">
    <source>
        <dbReference type="SAM" id="Phobius"/>
    </source>
</evidence>
<protein>
    <submittedName>
        <fullName evidence="7">Cytosine permease</fullName>
    </submittedName>
</protein>
<comment type="caution">
    <text evidence="7">The sequence shown here is derived from an EMBL/GenBank/DDBJ whole genome shotgun (WGS) entry which is preliminary data.</text>
</comment>
<dbReference type="Pfam" id="PF02133">
    <property type="entry name" value="Transp_cyt_pur"/>
    <property type="match status" value="1"/>
</dbReference>
<dbReference type="RefSeq" id="WP_273677442.1">
    <property type="nucleotide sequence ID" value="NZ_JAQQXQ010000005.1"/>
</dbReference>
<evidence type="ECO:0000256" key="1">
    <source>
        <dbReference type="ARBA" id="ARBA00004141"/>
    </source>
</evidence>
<evidence type="ECO:0000256" key="2">
    <source>
        <dbReference type="ARBA" id="ARBA00008974"/>
    </source>
</evidence>
<dbReference type="Proteomes" id="UP001216558">
    <property type="component" value="Unassembled WGS sequence"/>
</dbReference>
<evidence type="ECO:0000313" key="7">
    <source>
        <dbReference type="EMBL" id="MDC8754461.1"/>
    </source>
</evidence>
<dbReference type="InterPro" id="IPR001248">
    <property type="entry name" value="Pur-cyt_permease"/>
</dbReference>
<feature type="transmembrane region" description="Helical" evidence="6">
    <location>
        <begin position="29"/>
        <end position="48"/>
    </location>
</feature>
<evidence type="ECO:0000256" key="3">
    <source>
        <dbReference type="ARBA" id="ARBA00022692"/>
    </source>
</evidence>
<evidence type="ECO:0000256" key="4">
    <source>
        <dbReference type="ARBA" id="ARBA00022989"/>
    </source>
</evidence>
<gene>
    <name evidence="7" type="ORF">OIK40_07395</name>
</gene>
<organism evidence="7 8">
    <name type="scientific">Erythrobacter fulvus</name>
    <dbReference type="NCBI Taxonomy" id="2987523"/>
    <lineage>
        <taxon>Bacteria</taxon>
        <taxon>Pseudomonadati</taxon>
        <taxon>Pseudomonadota</taxon>
        <taxon>Alphaproteobacteria</taxon>
        <taxon>Sphingomonadales</taxon>
        <taxon>Erythrobacteraceae</taxon>
        <taxon>Erythrobacter/Porphyrobacter group</taxon>
        <taxon>Erythrobacter</taxon>
    </lineage>
</organism>
<comment type="similarity">
    <text evidence="2">Belongs to the purine-cytosine permease (2.A.39) family.</text>
</comment>